<dbReference type="Proteomes" id="UP000070539">
    <property type="component" value="Unassembled WGS sequence"/>
</dbReference>
<keyword evidence="1" id="KW-1133">Transmembrane helix</keyword>
<evidence type="ECO:0000313" key="2">
    <source>
        <dbReference type="EMBL" id="KXL53993.1"/>
    </source>
</evidence>
<dbReference type="NCBIfam" id="TIGR04518">
    <property type="entry name" value="ECF_S_folT_fam"/>
    <property type="match status" value="1"/>
</dbReference>
<dbReference type="PATRIC" id="fig|36847.3.peg.102"/>
<sequence>MQQTFSNTHRLVIMALLVAISVILSRFLSIAAWNLKIGFAFAPIALAGILLGPIPAAIVAAVADFLGATLFPIGQYFPGFTFTAFLTGILFGIFLYKKADMKNIVISAVITQIIGSLLLNTLWISMLYGTPFLALLPTRIVQTCVMIVIQVIVVRILAGYAPQIYKMQKA</sequence>
<evidence type="ECO:0000256" key="1">
    <source>
        <dbReference type="SAM" id="Phobius"/>
    </source>
</evidence>
<evidence type="ECO:0000313" key="3">
    <source>
        <dbReference type="Proteomes" id="UP000070539"/>
    </source>
</evidence>
<feature type="transmembrane region" description="Helical" evidence="1">
    <location>
        <begin position="75"/>
        <end position="96"/>
    </location>
</feature>
<protein>
    <submittedName>
        <fullName evidence="2">Folate transporter FolT</fullName>
    </submittedName>
</protein>
<keyword evidence="1" id="KW-0472">Membrane</keyword>
<gene>
    <name evidence="2" type="primary">folT</name>
    <name evidence="2" type="ORF">CLNEO_00890</name>
</gene>
<dbReference type="Gene3D" id="1.10.1760.20">
    <property type="match status" value="1"/>
</dbReference>
<reference evidence="2 3" key="1">
    <citation type="submission" date="2016-01" db="EMBL/GenBank/DDBJ databases">
        <title>Genome sequence of Clostridium neopropionicum X4, DSM-3847.</title>
        <authorList>
            <person name="Poehlein A."/>
            <person name="Beck M.H."/>
            <person name="Bengelsdorf F.R."/>
            <person name="Daniel R."/>
            <person name="Duerre P."/>
        </authorList>
    </citation>
    <scope>NUCLEOTIDE SEQUENCE [LARGE SCALE GENOMIC DNA]</scope>
    <source>
        <strain evidence="2 3">DSM-3847</strain>
    </source>
</reference>
<proteinExistence type="predicted"/>
<dbReference type="Pfam" id="PF12822">
    <property type="entry name" value="ECF_trnsprt"/>
    <property type="match status" value="1"/>
</dbReference>
<dbReference type="OrthoDB" id="4624at2"/>
<dbReference type="RefSeq" id="WP_066083396.1">
    <property type="nucleotide sequence ID" value="NZ_LRVM01000001.1"/>
</dbReference>
<accession>A0A136WHS0</accession>
<feature type="transmembrane region" description="Helical" evidence="1">
    <location>
        <begin position="140"/>
        <end position="161"/>
    </location>
</feature>
<dbReference type="EMBL" id="LRVM01000001">
    <property type="protein sequence ID" value="KXL53993.1"/>
    <property type="molecule type" value="Genomic_DNA"/>
</dbReference>
<dbReference type="STRING" id="36847.CLNEO_00890"/>
<feature type="transmembrane region" description="Helical" evidence="1">
    <location>
        <begin position="12"/>
        <end position="33"/>
    </location>
</feature>
<dbReference type="InterPro" id="IPR024529">
    <property type="entry name" value="ECF_trnsprt_substrate-spec"/>
</dbReference>
<keyword evidence="1" id="KW-0812">Transmembrane</keyword>
<feature type="transmembrane region" description="Helical" evidence="1">
    <location>
        <begin position="103"/>
        <end position="128"/>
    </location>
</feature>
<dbReference type="InterPro" id="IPR030949">
    <property type="entry name" value="ECF_S_folate_fam"/>
</dbReference>
<name>A0A136WHS0_9FIRM</name>
<feature type="transmembrane region" description="Helical" evidence="1">
    <location>
        <begin position="40"/>
        <end position="63"/>
    </location>
</feature>
<comment type="caution">
    <text evidence="2">The sequence shown here is derived from an EMBL/GenBank/DDBJ whole genome shotgun (WGS) entry which is preliminary data.</text>
</comment>
<keyword evidence="3" id="KW-1185">Reference proteome</keyword>
<dbReference type="GO" id="GO:0022857">
    <property type="term" value="F:transmembrane transporter activity"/>
    <property type="evidence" value="ECO:0007669"/>
    <property type="project" value="InterPro"/>
</dbReference>
<organism evidence="2 3">
    <name type="scientific">Anaerotignum neopropionicum</name>
    <dbReference type="NCBI Taxonomy" id="36847"/>
    <lineage>
        <taxon>Bacteria</taxon>
        <taxon>Bacillati</taxon>
        <taxon>Bacillota</taxon>
        <taxon>Clostridia</taxon>
        <taxon>Lachnospirales</taxon>
        <taxon>Anaerotignaceae</taxon>
        <taxon>Anaerotignum</taxon>
    </lineage>
</organism>
<dbReference type="AlphaFoldDB" id="A0A136WHS0"/>